<accession>A0A380W690</accession>
<feature type="transmembrane region" description="Helical" evidence="1">
    <location>
        <begin position="100"/>
        <end position="120"/>
    </location>
</feature>
<keyword evidence="1" id="KW-0812">Transmembrane</keyword>
<feature type="transmembrane region" description="Helical" evidence="1">
    <location>
        <begin position="12"/>
        <end position="32"/>
    </location>
</feature>
<dbReference type="GO" id="GO:0005886">
    <property type="term" value="C:plasma membrane"/>
    <property type="evidence" value="ECO:0007669"/>
    <property type="project" value="TreeGrafter"/>
</dbReference>
<name>A0A380W690_AFIFE</name>
<gene>
    <name evidence="2" type="ORF">NCTC12722_01282</name>
</gene>
<reference evidence="2 3" key="1">
    <citation type="submission" date="2018-06" db="EMBL/GenBank/DDBJ databases">
        <authorList>
            <consortium name="Pathogen Informatics"/>
            <person name="Doyle S."/>
        </authorList>
    </citation>
    <scope>NUCLEOTIDE SEQUENCE [LARGE SCALE GENOMIC DNA]</scope>
    <source>
        <strain evidence="2 3">NCTC12722</strain>
    </source>
</reference>
<dbReference type="Pfam" id="PF03729">
    <property type="entry name" value="DUF308"/>
    <property type="match status" value="1"/>
</dbReference>
<keyword evidence="1" id="KW-0472">Membrane</keyword>
<dbReference type="InterPro" id="IPR052712">
    <property type="entry name" value="Acid_resist_chaperone_HdeD"/>
</dbReference>
<keyword evidence="1" id="KW-1133">Transmembrane helix</keyword>
<protein>
    <submittedName>
        <fullName evidence="2">Uncharacterized conserved protein</fullName>
    </submittedName>
</protein>
<sequence>MALSLQIKEWSGFLWQELTGAAEVVGGILIYFNPLKGALAIALLIALVLLVQSFLQIALAFRIRKQNGWQWFALSSLVSLAASAALVIKLPFTIGYEPGVIAGITLLVAGIAYIAIAFTMRSGQR</sequence>
<feature type="transmembrane region" description="Helical" evidence="1">
    <location>
        <begin position="71"/>
        <end position="94"/>
    </location>
</feature>
<evidence type="ECO:0000313" key="2">
    <source>
        <dbReference type="EMBL" id="SUU84099.1"/>
    </source>
</evidence>
<dbReference type="PANTHER" id="PTHR34989:SF1">
    <property type="entry name" value="PROTEIN HDED"/>
    <property type="match status" value="1"/>
</dbReference>
<feature type="transmembrane region" description="Helical" evidence="1">
    <location>
        <begin position="38"/>
        <end position="59"/>
    </location>
</feature>
<dbReference type="InterPro" id="IPR005325">
    <property type="entry name" value="DUF308_memb"/>
</dbReference>
<dbReference type="AlphaFoldDB" id="A0A380W690"/>
<organism evidence="2 3">
    <name type="scientific">Afipia felis</name>
    <name type="common">Cat scratch disease bacillus</name>
    <dbReference type="NCBI Taxonomy" id="1035"/>
    <lineage>
        <taxon>Bacteria</taxon>
        <taxon>Pseudomonadati</taxon>
        <taxon>Pseudomonadota</taxon>
        <taxon>Alphaproteobacteria</taxon>
        <taxon>Hyphomicrobiales</taxon>
        <taxon>Nitrobacteraceae</taxon>
        <taxon>Afipia</taxon>
    </lineage>
</organism>
<evidence type="ECO:0000256" key="1">
    <source>
        <dbReference type="SAM" id="Phobius"/>
    </source>
</evidence>
<dbReference type="PANTHER" id="PTHR34989">
    <property type="entry name" value="PROTEIN HDED"/>
    <property type="match status" value="1"/>
</dbReference>
<proteinExistence type="predicted"/>
<dbReference type="Proteomes" id="UP000254343">
    <property type="component" value="Unassembled WGS sequence"/>
</dbReference>
<dbReference type="EMBL" id="UIGB01000001">
    <property type="protein sequence ID" value="SUU84099.1"/>
    <property type="molecule type" value="Genomic_DNA"/>
</dbReference>
<evidence type="ECO:0000313" key="3">
    <source>
        <dbReference type="Proteomes" id="UP000254343"/>
    </source>
</evidence>